<feature type="transmembrane region" description="Helical" evidence="2">
    <location>
        <begin position="107"/>
        <end position="132"/>
    </location>
</feature>
<evidence type="ECO:0000256" key="2">
    <source>
        <dbReference type="SAM" id="Phobius"/>
    </source>
</evidence>
<feature type="domain" description="DUF7703" evidence="3">
    <location>
        <begin position="11"/>
        <end position="251"/>
    </location>
</feature>
<keyword evidence="2" id="KW-0812">Transmembrane</keyword>
<reference evidence="4 5" key="1">
    <citation type="submission" date="2023-01" db="EMBL/GenBank/DDBJ databases">
        <title>Analysis of 21 Apiospora genomes using comparative genomics revels a genus with tremendous synthesis potential of carbohydrate active enzymes and secondary metabolites.</title>
        <authorList>
            <person name="Sorensen T."/>
        </authorList>
    </citation>
    <scope>NUCLEOTIDE SEQUENCE [LARGE SCALE GENOMIC DNA]</scope>
    <source>
        <strain evidence="4 5">CBS 20057</strain>
    </source>
</reference>
<keyword evidence="2" id="KW-1133">Transmembrane helix</keyword>
<dbReference type="Pfam" id="PF24802">
    <property type="entry name" value="DUF7703"/>
    <property type="match status" value="1"/>
</dbReference>
<proteinExistence type="predicted"/>
<dbReference type="InterPro" id="IPR056120">
    <property type="entry name" value="DUF7703"/>
</dbReference>
<feature type="transmembrane region" description="Helical" evidence="2">
    <location>
        <begin position="12"/>
        <end position="36"/>
    </location>
</feature>
<keyword evidence="5" id="KW-1185">Reference proteome</keyword>
<gene>
    <name evidence="4" type="ORF">PG991_014335</name>
</gene>
<organism evidence="4 5">
    <name type="scientific">Apiospora marii</name>
    <dbReference type="NCBI Taxonomy" id="335849"/>
    <lineage>
        <taxon>Eukaryota</taxon>
        <taxon>Fungi</taxon>
        <taxon>Dikarya</taxon>
        <taxon>Ascomycota</taxon>
        <taxon>Pezizomycotina</taxon>
        <taxon>Sordariomycetes</taxon>
        <taxon>Xylariomycetidae</taxon>
        <taxon>Amphisphaeriales</taxon>
        <taxon>Apiosporaceae</taxon>
        <taxon>Apiospora</taxon>
    </lineage>
</organism>
<name>A0ABR1R8R7_9PEZI</name>
<dbReference type="PANTHER" id="PTHR37013">
    <property type="entry name" value="INTEGRAL MEMBRANE PROTEIN (AFU_ORTHOLOGUE AFUA_1G05950)-RELATED"/>
    <property type="match status" value="1"/>
</dbReference>
<feature type="transmembrane region" description="Helical" evidence="2">
    <location>
        <begin position="76"/>
        <end position="95"/>
    </location>
</feature>
<dbReference type="Proteomes" id="UP001396898">
    <property type="component" value="Unassembled WGS sequence"/>
</dbReference>
<dbReference type="PANTHER" id="PTHR37013:SF4">
    <property type="entry name" value="INTEGRAL MEMBRANE PROTEIN"/>
    <property type="match status" value="1"/>
</dbReference>
<keyword evidence="2" id="KW-0472">Membrane</keyword>
<evidence type="ECO:0000256" key="1">
    <source>
        <dbReference type="SAM" id="MobiDB-lite"/>
    </source>
</evidence>
<feature type="compositionally biased region" description="Polar residues" evidence="1">
    <location>
        <begin position="278"/>
        <end position="299"/>
    </location>
</feature>
<feature type="region of interest" description="Disordered" evidence="1">
    <location>
        <begin position="264"/>
        <end position="299"/>
    </location>
</feature>
<feature type="transmembrane region" description="Helical" evidence="2">
    <location>
        <begin position="43"/>
        <end position="64"/>
    </location>
</feature>
<dbReference type="EMBL" id="JAQQWI010000018">
    <property type="protein sequence ID" value="KAK8002113.1"/>
    <property type="molecule type" value="Genomic_DNA"/>
</dbReference>
<sequence length="299" mass="33478">MDAIKENLPVSMTMAAFCAIAWYIGIELNFSLFVLFKRWRGRYFWSCALGSWGIILHPLFIILADFGVWTDLKGSILMIYLTGFLMILPQSWALYSRLHLLTRNTTLLHYVRGVLLFTSIVIPPPTIVIGFLAQATAMGASLNRANMIWDRVQVTIYLVQESLLSVLYILETRRHLQVVGFVDDKPGASLWSQRDGLFMHLICTNLLVIALDATLLGMEYAGLFYVQGAFKPCVYGVKLKVEFLVLNRLVQSVQHPHGIGGSFSGQRDASGSIPLVSHPSSARQTPSEQPRSWLGANSR</sequence>
<evidence type="ECO:0000259" key="3">
    <source>
        <dbReference type="Pfam" id="PF24802"/>
    </source>
</evidence>
<protein>
    <recommendedName>
        <fullName evidence="3">DUF7703 domain-containing protein</fullName>
    </recommendedName>
</protein>
<evidence type="ECO:0000313" key="5">
    <source>
        <dbReference type="Proteomes" id="UP001396898"/>
    </source>
</evidence>
<accession>A0ABR1R8R7</accession>
<comment type="caution">
    <text evidence="4">The sequence shown here is derived from an EMBL/GenBank/DDBJ whole genome shotgun (WGS) entry which is preliminary data.</text>
</comment>
<evidence type="ECO:0000313" key="4">
    <source>
        <dbReference type="EMBL" id="KAK8002113.1"/>
    </source>
</evidence>